<reference evidence="2" key="2">
    <citation type="submission" date="2021-08" db="EMBL/GenBank/DDBJ databases">
        <authorList>
            <person name="Tani A."/>
            <person name="Ola A."/>
            <person name="Ogura Y."/>
            <person name="Katsura K."/>
            <person name="Hayashi T."/>
        </authorList>
    </citation>
    <scope>NUCLEOTIDE SEQUENCE</scope>
    <source>
        <strain evidence="2">NBRC 15686</strain>
    </source>
</reference>
<dbReference type="EMBL" id="BPRC01000009">
    <property type="protein sequence ID" value="GJE65548.1"/>
    <property type="molecule type" value="Genomic_DNA"/>
</dbReference>
<keyword evidence="1" id="KW-0812">Transmembrane</keyword>
<evidence type="ECO:0000313" key="2">
    <source>
        <dbReference type="EMBL" id="GJE65548.1"/>
    </source>
</evidence>
<evidence type="ECO:0000256" key="1">
    <source>
        <dbReference type="SAM" id="Phobius"/>
    </source>
</evidence>
<gene>
    <name evidence="2" type="ORF">LNAOJCKE_2759</name>
</gene>
<feature type="transmembrane region" description="Helical" evidence="1">
    <location>
        <begin position="57"/>
        <end position="82"/>
    </location>
</feature>
<keyword evidence="1" id="KW-1133">Transmembrane helix</keyword>
<evidence type="ECO:0008006" key="4">
    <source>
        <dbReference type="Google" id="ProtNLM"/>
    </source>
</evidence>
<proteinExistence type="predicted"/>
<name>A0ABQ4UE31_9HYPH</name>
<reference evidence="2" key="1">
    <citation type="journal article" date="2021" name="Front. Microbiol.">
        <title>Comprehensive Comparative Genomics and Phenotyping of Methylobacterium Species.</title>
        <authorList>
            <person name="Alessa O."/>
            <person name="Ogura Y."/>
            <person name="Fujitani Y."/>
            <person name="Takami H."/>
            <person name="Hayashi T."/>
            <person name="Sahin N."/>
            <person name="Tani A."/>
        </authorList>
    </citation>
    <scope>NUCLEOTIDE SEQUENCE</scope>
    <source>
        <strain evidence="2">NBRC 15686</strain>
    </source>
</reference>
<dbReference type="Proteomes" id="UP001055039">
    <property type="component" value="Unassembled WGS sequence"/>
</dbReference>
<comment type="caution">
    <text evidence="2">The sequence shown here is derived from an EMBL/GenBank/DDBJ whole genome shotgun (WGS) entry which is preliminary data.</text>
</comment>
<keyword evidence="1" id="KW-0472">Membrane</keyword>
<evidence type="ECO:0000313" key="3">
    <source>
        <dbReference type="Proteomes" id="UP001055039"/>
    </source>
</evidence>
<sequence length="87" mass="9502">MMLAATILVWTPALLFALGFALAHLTGCRVDEGSAHPCLVAGIDIGRLLYTLMMMGWLVILMLPVMLLTLVIWLGIGLRALFGVWFS</sequence>
<keyword evidence="3" id="KW-1185">Reference proteome</keyword>
<organism evidence="2 3">
    <name type="scientific">Methylorubrum aminovorans</name>
    <dbReference type="NCBI Taxonomy" id="269069"/>
    <lineage>
        <taxon>Bacteria</taxon>
        <taxon>Pseudomonadati</taxon>
        <taxon>Pseudomonadota</taxon>
        <taxon>Alphaproteobacteria</taxon>
        <taxon>Hyphomicrobiales</taxon>
        <taxon>Methylobacteriaceae</taxon>
        <taxon>Methylorubrum</taxon>
    </lineage>
</organism>
<accession>A0ABQ4UE31</accession>
<protein>
    <recommendedName>
        <fullName evidence="4">Transmembrane protein</fullName>
    </recommendedName>
</protein>
<dbReference type="RefSeq" id="WP_108938792.1">
    <property type="nucleotide sequence ID" value="NZ_BPRC01000009.1"/>
</dbReference>